<dbReference type="Gene3D" id="3.20.20.70">
    <property type="entry name" value="Aldolase class I"/>
    <property type="match status" value="1"/>
</dbReference>
<keyword evidence="8" id="KW-1185">Reference proteome</keyword>
<evidence type="ECO:0000313" key="8">
    <source>
        <dbReference type="Proteomes" id="UP001524502"/>
    </source>
</evidence>
<comment type="caution">
    <text evidence="7">The sequence shown here is derived from an EMBL/GenBank/DDBJ whole genome shotgun (WGS) entry which is preliminary data.</text>
</comment>
<dbReference type="SUPFAM" id="SSF102114">
    <property type="entry name" value="Radical SAM enzymes"/>
    <property type="match status" value="1"/>
</dbReference>
<organism evidence="7 8">
    <name type="scientific">Anaerovorax odorimutans</name>
    <dbReference type="NCBI Taxonomy" id="109327"/>
    <lineage>
        <taxon>Bacteria</taxon>
        <taxon>Bacillati</taxon>
        <taxon>Bacillota</taxon>
        <taxon>Clostridia</taxon>
        <taxon>Peptostreptococcales</taxon>
        <taxon>Anaerovoracaceae</taxon>
        <taxon>Anaerovorax</taxon>
    </lineage>
</organism>
<dbReference type="InterPro" id="IPR013785">
    <property type="entry name" value="Aldolase_TIM"/>
</dbReference>
<keyword evidence="4" id="KW-0408">Iron</keyword>
<dbReference type="InterPro" id="IPR051198">
    <property type="entry name" value="BchE-like"/>
</dbReference>
<dbReference type="InterPro" id="IPR006638">
    <property type="entry name" value="Elp3/MiaA/NifB-like_rSAM"/>
</dbReference>
<evidence type="ECO:0000256" key="5">
    <source>
        <dbReference type="ARBA" id="ARBA00023014"/>
    </source>
</evidence>
<dbReference type="PANTHER" id="PTHR43409">
    <property type="entry name" value="ANAEROBIC MAGNESIUM-PROTOPORPHYRIN IX MONOMETHYL ESTER CYCLASE-RELATED"/>
    <property type="match status" value="1"/>
</dbReference>
<proteinExistence type="predicted"/>
<dbReference type="InterPro" id="IPR058240">
    <property type="entry name" value="rSAM_sf"/>
</dbReference>
<keyword evidence="5" id="KW-0411">Iron-sulfur</keyword>
<keyword evidence="3" id="KW-0479">Metal-binding</keyword>
<dbReference type="PROSITE" id="PS51918">
    <property type="entry name" value="RADICAL_SAM"/>
    <property type="match status" value="1"/>
</dbReference>
<dbReference type="InterPro" id="IPR007197">
    <property type="entry name" value="rSAM"/>
</dbReference>
<evidence type="ECO:0000256" key="2">
    <source>
        <dbReference type="ARBA" id="ARBA00022691"/>
    </source>
</evidence>
<comment type="cofactor">
    <cofactor evidence="1">
        <name>[4Fe-4S] cluster</name>
        <dbReference type="ChEBI" id="CHEBI:49883"/>
    </cofactor>
</comment>
<dbReference type="Proteomes" id="UP001524502">
    <property type="component" value="Unassembled WGS sequence"/>
</dbReference>
<evidence type="ECO:0000256" key="4">
    <source>
        <dbReference type="ARBA" id="ARBA00023004"/>
    </source>
</evidence>
<dbReference type="CDD" id="cd01335">
    <property type="entry name" value="Radical_SAM"/>
    <property type="match status" value="1"/>
</dbReference>
<sequence>MENKVLFVISMVEEDFYNLRNIKADIKEEFPNYYSQIENLQIKERPVSLNSLTVSPMRFGNVSGMWLAENISTPSKVINQPISKELLIKELEADNYTHLCVSAFVDGYSALKECMEYVNKNYPDLECILGNVGAHYPQISSLFKKENIEFGDGVTYLRKKLNEDMDRAYRIPATVGYVEMSGNKSDRLPAAVLTTAVGCPHKCDFCSTASLFNGYYKDYNFSKEDIYDAIMRMEEKLGTNEFFIFLGEPNALINQKLWYDVFDYFRDKKGCYSLVAPVSLDILSGYDLEKLQNSAIKLEIANIGLESINTKDYKKLKGNDTKAQLKKFEKYGITIWGTFIIGFPDQTLEEIENEIKGFIDLNPTIPALLNLRPIRGTELFNELEREGKIKDDYLDVGYRFGFMAYEHKYIKKEFYDIPKMMLEYYDFIESELGHSYLRILEVKAKQKYLKYARDLTYIRYLYSKYSEIHEKWKAYFLHDKVEKINAIDEKFKFITTELKKYDII</sequence>
<evidence type="ECO:0000256" key="3">
    <source>
        <dbReference type="ARBA" id="ARBA00022723"/>
    </source>
</evidence>
<dbReference type="EMBL" id="JANFXK010000031">
    <property type="protein sequence ID" value="MCQ4638488.1"/>
    <property type="molecule type" value="Genomic_DNA"/>
</dbReference>
<protein>
    <submittedName>
        <fullName evidence="7">Radical SAM protein</fullName>
    </submittedName>
</protein>
<feature type="domain" description="Radical SAM core" evidence="6">
    <location>
        <begin position="185"/>
        <end position="413"/>
    </location>
</feature>
<name>A0ABT1RTF4_9FIRM</name>
<evidence type="ECO:0000259" key="6">
    <source>
        <dbReference type="PROSITE" id="PS51918"/>
    </source>
</evidence>
<accession>A0ABT1RTF4</accession>
<dbReference type="Pfam" id="PF04055">
    <property type="entry name" value="Radical_SAM"/>
    <property type="match status" value="1"/>
</dbReference>
<reference evidence="7 8" key="1">
    <citation type="submission" date="2022-06" db="EMBL/GenBank/DDBJ databases">
        <title>Isolation of gut microbiota from human fecal samples.</title>
        <authorList>
            <person name="Pamer E.G."/>
            <person name="Barat B."/>
            <person name="Waligurski E."/>
            <person name="Medina S."/>
            <person name="Paddock L."/>
            <person name="Mostad J."/>
        </authorList>
    </citation>
    <scope>NUCLEOTIDE SEQUENCE [LARGE SCALE GENOMIC DNA]</scope>
    <source>
        <strain evidence="7 8">SL.3.17</strain>
    </source>
</reference>
<dbReference type="RefSeq" id="WP_256133690.1">
    <property type="nucleotide sequence ID" value="NZ_JANFXK010000031.1"/>
</dbReference>
<dbReference type="SFLD" id="SFLDG01082">
    <property type="entry name" value="B12-binding_domain_containing"/>
    <property type="match status" value="1"/>
</dbReference>
<dbReference type="SFLD" id="SFLDS00029">
    <property type="entry name" value="Radical_SAM"/>
    <property type="match status" value="1"/>
</dbReference>
<dbReference type="SMART" id="SM00729">
    <property type="entry name" value="Elp3"/>
    <property type="match status" value="1"/>
</dbReference>
<evidence type="ECO:0000256" key="1">
    <source>
        <dbReference type="ARBA" id="ARBA00001966"/>
    </source>
</evidence>
<keyword evidence="2" id="KW-0949">S-adenosyl-L-methionine</keyword>
<evidence type="ECO:0000313" key="7">
    <source>
        <dbReference type="EMBL" id="MCQ4638488.1"/>
    </source>
</evidence>
<gene>
    <name evidence="7" type="ORF">NE619_17300</name>
</gene>